<feature type="transmembrane region" description="Helical" evidence="2">
    <location>
        <begin position="12"/>
        <end position="36"/>
    </location>
</feature>
<keyword evidence="2" id="KW-0472">Membrane</keyword>
<sequence length="205" mass="22191">MNQQNHLNQKQLGLVKAICASLIMGLPAITLAPSVAIASETNPCPKIYYEEPFNNTRPVPQGCPANEAPQQLNPESETVPLTGEPLPTGVSQPPLPETQTAPVTRIIPKGQRVSVTLKNNTNALITYEAIGHTEERTLVGREEVVLQNLPLPVTITTVRQDAGLLDVITKSTQPGMLEVLLEADPTFDDIKGTISIQEDGRVYIN</sequence>
<keyword evidence="2" id="KW-1133">Transmembrane helix</keyword>
<accession>A0A6B3N629</accession>
<name>A0A6B3N629_9CYAN</name>
<evidence type="ECO:0000313" key="3">
    <source>
        <dbReference type="EMBL" id="NER27013.1"/>
    </source>
</evidence>
<evidence type="ECO:0000256" key="1">
    <source>
        <dbReference type="SAM" id="MobiDB-lite"/>
    </source>
</evidence>
<comment type="caution">
    <text evidence="3">The sequence shown here is derived from an EMBL/GenBank/DDBJ whole genome shotgun (WGS) entry which is preliminary data.</text>
</comment>
<organism evidence="3">
    <name type="scientific">Symploca sp. SIO1C4</name>
    <dbReference type="NCBI Taxonomy" id="2607765"/>
    <lineage>
        <taxon>Bacteria</taxon>
        <taxon>Bacillati</taxon>
        <taxon>Cyanobacteriota</taxon>
        <taxon>Cyanophyceae</taxon>
        <taxon>Coleofasciculales</taxon>
        <taxon>Coleofasciculaceae</taxon>
        <taxon>Symploca</taxon>
    </lineage>
</organism>
<keyword evidence="2" id="KW-0812">Transmembrane</keyword>
<reference evidence="3" key="1">
    <citation type="submission" date="2019-11" db="EMBL/GenBank/DDBJ databases">
        <title>Genomic insights into an expanded diversity of filamentous marine cyanobacteria reveals the extraordinary biosynthetic potential of Moorea and Okeania.</title>
        <authorList>
            <person name="Ferreira Leao T."/>
            <person name="Wang M."/>
            <person name="Moss N."/>
            <person name="Da Silva R."/>
            <person name="Sanders J."/>
            <person name="Nurk S."/>
            <person name="Gurevich A."/>
            <person name="Humphrey G."/>
            <person name="Reher R."/>
            <person name="Zhu Q."/>
            <person name="Belda-Ferre P."/>
            <person name="Glukhov E."/>
            <person name="Rex R."/>
            <person name="Dorrestein P.C."/>
            <person name="Knight R."/>
            <person name="Pevzner P."/>
            <person name="Gerwick W.H."/>
            <person name="Gerwick L."/>
        </authorList>
    </citation>
    <scope>NUCLEOTIDE SEQUENCE</scope>
    <source>
        <strain evidence="3">SIO1C4</strain>
    </source>
</reference>
<feature type="region of interest" description="Disordered" evidence="1">
    <location>
        <begin position="61"/>
        <end position="96"/>
    </location>
</feature>
<gene>
    <name evidence="3" type="ORF">F6J89_05095</name>
</gene>
<dbReference type="EMBL" id="JAAHFQ010000064">
    <property type="protein sequence ID" value="NER27013.1"/>
    <property type="molecule type" value="Genomic_DNA"/>
</dbReference>
<protein>
    <submittedName>
        <fullName evidence="3">Uncharacterized protein</fullName>
    </submittedName>
</protein>
<evidence type="ECO:0000256" key="2">
    <source>
        <dbReference type="SAM" id="Phobius"/>
    </source>
</evidence>
<proteinExistence type="predicted"/>
<dbReference type="AlphaFoldDB" id="A0A6B3N629"/>